<dbReference type="SUPFAM" id="SSF46785">
    <property type="entry name" value="Winged helix' DNA-binding domain"/>
    <property type="match status" value="1"/>
</dbReference>
<dbReference type="GO" id="GO:1904262">
    <property type="term" value="P:negative regulation of TORC1 signaling"/>
    <property type="evidence" value="ECO:0007669"/>
    <property type="project" value="TreeGrafter"/>
</dbReference>
<dbReference type="Gene3D" id="1.10.10.10">
    <property type="entry name" value="Winged helix-like DNA-binding domain superfamily/Winged helix DNA-binding domain"/>
    <property type="match status" value="1"/>
</dbReference>
<keyword evidence="8" id="KW-1185">Reference proteome</keyword>
<feature type="region of interest" description="Disordered" evidence="5">
    <location>
        <begin position="674"/>
        <end position="702"/>
    </location>
</feature>
<dbReference type="PROSITE" id="PS50186">
    <property type="entry name" value="DEP"/>
    <property type="match status" value="1"/>
</dbReference>
<reference evidence="7 8" key="1">
    <citation type="submission" date="2009-11" db="EMBL/GenBank/DDBJ databases">
        <title>Annotation of Allomyces macrogynus ATCC 38327.</title>
        <authorList>
            <consortium name="The Broad Institute Genome Sequencing Platform"/>
            <person name="Russ C."/>
            <person name="Cuomo C."/>
            <person name="Burger G."/>
            <person name="Gray M.W."/>
            <person name="Holland P.W.H."/>
            <person name="King N."/>
            <person name="Lang F.B.F."/>
            <person name="Roger A.J."/>
            <person name="Ruiz-Trillo I."/>
            <person name="Young S.K."/>
            <person name="Zeng Q."/>
            <person name="Gargeya S."/>
            <person name="Fitzgerald M."/>
            <person name="Haas B."/>
            <person name="Abouelleil A."/>
            <person name="Alvarado L."/>
            <person name="Arachchi H.M."/>
            <person name="Berlin A."/>
            <person name="Chapman S.B."/>
            <person name="Gearin G."/>
            <person name="Goldberg J."/>
            <person name="Griggs A."/>
            <person name="Gujja S."/>
            <person name="Hansen M."/>
            <person name="Heiman D."/>
            <person name="Howarth C."/>
            <person name="Larimer J."/>
            <person name="Lui A."/>
            <person name="MacDonald P.J.P."/>
            <person name="McCowen C."/>
            <person name="Montmayeur A."/>
            <person name="Murphy C."/>
            <person name="Neiman D."/>
            <person name="Pearson M."/>
            <person name="Priest M."/>
            <person name="Roberts A."/>
            <person name="Saif S."/>
            <person name="Shea T."/>
            <person name="Sisk P."/>
            <person name="Stolte C."/>
            <person name="Sykes S."/>
            <person name="Wortman J."/>
            <person name="Nusbaum C."/>
            <person name="Birren B."/>
        </authorList>
    </citation>
    <scope>NUCLEOTIDE SEQUENCE [LARGE SCALE GENOMIC DNA]</scope>
    <source>
        <strain evidence="7 8">ATCC 38327</strain>
    </source>
</reference>
<dbReference type="Pfam" id="PF00610">
    <property type="entry name" value="DEP"/>
    <property type="match status" value="1"/>
</dbReference>
<dbReference type="OrthoDB" id="39497at2759"/>
<dbReference type="InterPro" id="IPR000591">
    <property type="entry name" value="DEP_dom"/>
</dbReference>
<feature type="domain" description="DEP" evidence="6">
    <location>
        <begin position="192"/>
        <end position="267"/>
    </location>
</feature>
<organism evidence="7 8">
    <name type="scientific">Allomyces macrogynus (strain ATCC 38327)</name>
    <name type="common">Allomyces javanicus var. macrogynus</name>
    <dbReference type="NCBI Taxonomy" id="578462"/>
    <lineage>
        <taxon>Eukaryota</taxon>
        <taxon>Fungi</taxon>
        <taxon>Fungi incertae sedis</taxon>
        <taxon>Blastocladiomycota</taxon>
        <taxon>Blastocladiomycetes</taxon>
        <taxon>Blastocladiales</taxon>
        <taxon>Blastocladiaceae</taxon>
        <taxon>Allomyces</taxon>
    </lineage>
</organism>
<dbReference type="AlphaFoldDB" id="A0A0L0T5Y0"/>
<feature type="region of interest" description="Disordered" evidence="5">
    <location>
        <begin position="372"/>
        <end position="393"/>
    </location>
</feature>
<dbReference type="PANTHER" id="PTHR13179:SF8">
    <property type="entry name" value="GATOR COMPLEX PROTEIN DEPDC5"/>
    <property type="match status" value="1"/>
</dbReference>
<comment type="subcellular location">
    <subcellularLocation>
        <location evidence="1">Vacuole membrane</location>
        <topology evidence="1">Peripheral membrane protein</topology>
    </subcellularLocation>
</comment>
<dbReference type="InterPro" id="IPR036388">
    <property type="entry name" value="WH-like_DNA-bd_sf"/>
</dbReference>
<feature type="region of interest" description="Disordered" evidence="5">
    <location>
        <begin position="788"/>
        <end position="807"/>
    </location>
</feature>
<feature type="region of interest" description="Disordered" evidence="5">
    <location>
        <begin position="307"/>
        <end position="331"/>
    </location>
</feature>
<feature type="compositionally biased region" description="Low complexity" evidence="5">
    <location>
        <begin position="674"/>
        <end position="694"/>
    </location>
</feature>
<protein>
    <recommendedName>
        <fullName evidence="3">Vacuolar membrane-associated protein IML1</fullName>
    </recommendedName>
    <alternativeName>
        <fullName evidence="4">Vacuolar membrane-associated protein iml1</fullName>
    </alternativeName>
</protein>
<dbReference type="GO" id="GO:0010508">
    <property type="term" value="P:positive regulation of autophagy"/>
    <property type="evidence" value="ECO:0007669"/>
    <property type="project" value="TreeGrafter"/>
</dbReference>
<dbReference type="EMBL" id="GG745364">
    <property type="protein sequence ID" value="KNE70203.1"/>
    <property type="molecule type" value="Genomic_DNA"/>
</dbReference>
<name>A0A0L0T5Y0_ALLM3</name>
<evidence type="ECO:0000256" key="4">
    <source>
        <dbReference type="ARBA" id="ARBA00021881"/>
    </source>
</evidence>
<dbReference type="SMART" id="SM00049">
    <property type="entry name" value="DEP"/>
    <property type="match status" value="1"/>
</dbReference>
<gene>
    <name evidence="7" type="ORF">AMAG_20256</name>
</gene>
<comment type="similarity">
    <text evidence="2">Belongs to the IML1 family.</text>
</comment>
<evidence type="ECO:0000256" key="3">
    <source>
        <dbReference type="ARBA" id="ARBA00018529"/>
    </source>
</evidence>
<dbReference type="GO" id="GO:0005774">
    <property type="term" value="C:vacuolar membrane"/>
    <property type="evidence" value="ECO:0007669"/>
    <property type="project" value="UniProtKB-SubCell"/>
</dbReference>
<evidence type="ECO:0000313" key="7">
    <source>
        <dbReference type="EMBL" id="KNE70203.1"/>
    </source>
</evidence>
<dbReference type="InterPro" id="IPR036390">
    <property type="entry name" value="WH_DNA-bd_sf"/>
</dbReference>
<dbReference type="VEuPathDB" id="FungiDB:AMAG_20256"/>
<feature type="compositionally biased region" description="Low complexity" evidence="5">
    <location>
        <begin position="815"/>
        <end position="826"/>
    </location>
</feature>
<feature type="compositionally biased region" description="Polar residues" evidence="5">
    <location>
        <begin position="320"/>
        <end position="329"/>
    </location>
</feature>
<dbReference type="GO" id="GO:0035556">
    <property type="term" value="P:intracellular signal transduction"/>
    <property type="evidence" value="ECO:0007669"/>
    <property type="project" value="InterPro"/>
</dbReference>
<accession>A0A0L0T5Y0</accession>
<evidence type="ECO:0000256" key="2">
    <source>
        <dbReference type="ARBA" id="ARBA00005643"/>
    </source>
</evidence>
<dbReference type="STRING" id="578462.A0A0L0T5Y0"/>
<feature type="compositionally biased region" description="Low complexity" evidence="5">
    <location>
        <begin position="788"/>
        <end position="800"/>
    </location>
</feature>
<evidence type="ECO:0000259" key="6">
    <source>
        <dbReference type="PROSITE" id="PS50186"/>
    </source>
</evidence>
<reference evidence="8" key="2">
    <citation type="submission" date="2009-11" db="EMBL/GenBank/DDBJ databases">
        <title>The Genome Sequence of Allomyces macrogynus strain ATCC 38327.</title>
        <authorList>
            <consortium name="The Broad Institute Genome Sequencing Platform"/>
            <person name="Russ C."/>
            <person name="Cuomo C."/>
            <person name="Shea T."/>
            <person name="Young S.K."/>
            <person name="Zeng Q."/>
            <person name="Koehrsen M."/>
            <person name="Haas B."/>
            <person name="Borodovsky M."/>
            <person name="Guigo R."/>
            <person name="Alvarado L."/>
            <person name="Berlin A."/>
            <person name="Borenstein D."/>
            <person name="Chen Z."/>
            <person name="Engels R."/>
            <person name="Freedman E."/>
            <person name="Gellesch M."/>
            <person name="Goldberg J."/>
            <person name="Griggs A."/>
            <person name="Gujja S."/>
            <person name="Heiman D."/>
            <person name="Hepburn T."/>
            <person name="Howarth C."/>
            <person name="Jen D."/>
            <person name="Larson L."/>
            <person name="Lewis B."/>
            <person name="Mehta T."/>
            <person name="Park D."/>
            <person name="Pearson M."/>
            <person name="Roberts A."/>
            <person name="Saif S."/>
            <person name="Shenoy N."/>
            <person name="Sisk P."/>
            <person name="Stolte C."/>
            <person name="Sykes S."/>
            <person name="Walk T."/>
            <person name="White J."/>
            <person name="Yandava C."/>
            <person name="Burger G."/>
            <person name="Gray M.W."/>
            <person name="Holland P.W.H."/>
            <person name="King N."/>
            <person name="Lang F.B.F."/>
            <person name="Roger A.J."/>
            <person name="Ruiz-Trillo I."/>
            <person name="Lander E."/>
            <person name="Nusbaum C."/>
        </authorList>
    </citation>
    <scope>NUCLEOTIDE SEQUENCE [LARGE SCALE GENOMIC DNA]</scope>
    <source>
        <strain evidence="8">ATCC 38327</strain>
    </source>
</reference>
<feature type="region of interest" description="Disordered" evidence="5">
    <location>
        <begin position="813"/>
        <end position="865"/>
    </location>
</feature>
<dbReference type="GO" id="GO:1990130">
    <property type="term" value="C:GATOR1 complex"/>
    <property type="evidence" value="ECO:0007669"/>
    <property type="project" value="TreeGrafter"/>
</dbReference>
<evidence type="ECO:0000256" key="5">
    <source>
        <dbReference type="SAM" id="MobiDB-lite"/>
    </source>
</evidence>
<dbReference type="GO" id="GO:0005096">
    <property type="term" value="F:GTPase activator activity"/>
    <property type="evidence" value="ECO:0007669"/>
    <property type="project" value="InterPro"/>
</dbReference>
<sequence length="865" mass="91369">MFKWNYVDHLLSGSDDDDDDQGAAADAVHFMYRVRFVLIPMDAAPALGSGNEAKLDDEENRLALFQKFLETVMHKYVADPSVVKVQFTSLTRSAHVRHEMMLQQIPQLPAGVAGDEEAPLTPSAPNFSPLMSLRRGSLAPAAAAAAAAAAASAPPPAPTASPPVSATEAALAQATTAGPITLDRMKAIVTAMQGSIKIGTRRWHLTVYEKVFLGSDLVEWMVKHMEDVKSRDEAVAIGNELIKAGLVAHALNRHAFLDGFYYYRLRADMYVKEELRTTAAVPAAAAQEPRTPFGAWFRTAKNIVPDEPAQTTLPDAMSASEPQTRTGSMHTPPDQGTGALLAAAAAAVATTGAPLAPSMAARHGADVSLGSSVTPVHGSRMPSAAGQSPHHPHHHAAYFHRTIQNQQQNQSQASLLPPPMPSLQRVAPAPLTTPTKAAIVSPVGPPPVVRPFELSRKVAINLDKDHKCDRKQGAVMHMDTTHHARHCYSVQIHWLNSTTWLLAELFREWARQAERSALKMVQAPIDQVKLASDEAAFHTHTVVHLAVPPPPIADADVASVVPLFYETALVKMFGFVLDLEADSKFPKGAVSLSCARRPIEYSQYIHRSGTVYVLVRPAAMGLLWIPNPVYQTTAAPSTRSTNAASSSAPSAAAAAAAAGGQSYIPSHAQQHMLSSSATVAPPTTPALAASATHSPTPPPLLTPKDCDRTAACNVDQLRHSFLHYCRDADFLTTVWQSLSDSLRAGPAAAGIAEELVDAPGLVNVRVPSQPHTPAPRWGAAAAAGMSLGASPLQSRSSSLSRVATPALEPPSPGFPAGYYGLTTGTATAGGGGSPQATPPLPQAQQIGGLPVSRSGTVGPGMPGEE</sequence>
<dbReference type="InterPro" id="IPR027244">
    <property type="entry name" value="IML1"/>
</dbReference>
<evidence type="ECO:0000313" key="8">
    <source>
        <dbReference type="Proteomes" id="UP000054350"/>
    </source>
</evidence>
<dbReference type="Proteomes" id="UP000054350">
    <property type="component" value="Unassembled WGS sequence"/>
</dbReference>
<proteinExistence type="inferred from homology"/>
<dbReference type="CDD" id="cd04449">
    <property type="entry name" value="DEP_DEPDC5-like"/>
    <property type="match status" value="1"/>
</dbReference>
<dbReference type="PANTHER" id="PTHR13179">
    <property type="entry name" value="DEP DOMAIN CONTAINING PROTEIN 5"/>
    <property type="match status" value="1"/>
</dbReference>
<dbReference type="eggNOG" id="KOG3572">
    <property type="taxonomic scope" value="Eukaryota"/>
</dbReference>
<evidence type="ECO:0000256" key="1">
    <source>
        <dbReference type="ARBA" id="ARBA00004148"/>
    </source>
</evidence>